<reference evidence="2 3" key="1">
    <citation type="journal article" date="2019" name="Genome Biol. Evol.">
        <title>Whole-Genome Sequencing of the Giant Devil Catfish, Bagarius yarrelli.</title>
        <authorList>
            <person name="Jiang W."/>
            <person name="Lv Y."/>
            <person name="Cheng L."/>
            <person name="Yang K."/>
            <person name="Chao B."/>
            <person name="Wang X."/>
            <person name="Li Y."/>
            <person name="Pan X."/>
            <person name="You X."/>
            <person name="Zhang Y."/>
            <person name="Yang J."/>
            <person name="Li J."/>
            <person name="Zhang X."/>
            <person name="Liu S."/>
            <person name="Sun C."/>
            <person name="Yang J."/>
            <person name="Shi Q."/>
        </authorList>
    </citation>
    <scope>NUCLEOTIDE SEQUENCE [LARGE SCALE GENOMIC DNA]</scope>
    <source>
        <strain evidence="2">JWS20170419001</strain>
        <tissue evidence="2">Muscle</tissue>
    </source>
</reference>
<keyword evidence="3" id="KW-1185">Reference proteome</keyword>
<comment type="caution">
    <text evidence="2">The sequence shown here is derived from an EMBL/GenBank/DDBJ whole genome shotgun (WGS) entry which is preliminary data.</text>
</comment>
<feature type="region of interest" description="Disordered" evidence="1">
    <location>
        <begin position="1"/>
        <end position="31"/>
    </location>
</feature>
<gene>
    <name evidence="2" type="ORF">Baya_16717</name>
</gene>
<evidence type="ECO:0000256" key="1">
    <source>
        <dbReference type="SAM" id="MobiDB-lite"/>
    </source>
</evidence>
<name>A0A556VWC5_BAGYA</name>
<dbReference type="AlphaFoldDB" id="A0A556VWC5"/>
<evidence type="ECO:0000313" key="3">
    <source>
        <dbReference type="Proteomes" id="UP000319801"/>
    </source>
</evidence>
<feature type="compositionally biased region" description="Basic and acidic residues" evidence="1">
    <location>
        <begin position="7"/>
        <end position="18"/>
    </location>
</feature>
<evidence type="ECO:0000313" key="2">
    <source>
        <dbReference type="EMBL" id="TUD52960.1"/>
    </source>
</evidence>
<dbReference type="Proteomes" id="UP000319801">
    <property type="component" value="Unassembled WGS sequence"/>
</dbReference>
<accession>A0A556VWC5</accession>
<proteinExistence type="predicted"/>
<dbReference type="EMBL" id="VCAZ01000345">
    <property type="protein sequence ID" value="TUD52960.1"/>
    <property type="molecule type" value="Genomic_DNA"/>
</dbReference>
<protein>
    <submittedName>
        <fullName evidence="2">Uncharacterized protein</fullName>
    </submittedName>
</protein>
<sequence length="144" mass="16459">MLTANPTKREEHTDDVSVRSDYTGLNRPTRSRELKAQTNIANQSAASHVTGGGRYHGNAERHIDMATVTNSNWNAQKERRRKRADYSYVMVYRVISHQHPPTPALSGYDYHIRKGHAHSACVIGRDIKAAEQRAEKQFRYGKQR</sequence>
<organism evidence="2 3">
    <name type="scientific">Bagarius yarrelli</name>
    <name type="common">Goonch</name>
    <name type="synonym">Bagrus yarrelli</name>
    <dbReference type="NCBI Taxonomy" id="175774"/>
    <lineage>
        <taxon>Eukaryota</taxon>
        <taxon>Metazoa</taxon>
        <taxon>Chordata</taxon>
        <taxon>Craniata</taxon>
        <taxon>Vertebrata</taxon>
        <taxon>Euteleostomi</taxon>
        <taxon>Actinopterygii</taxon>
        <taxon>Neopterygii</taxon>
        <taxon>Teleostei</taxon>
        <taxon>Ostariophysi</taxon>
        <taxon>Siluriformes</taxon>
        <taxon>Sisoridae</taxon>
        <taxon>Sisorinae</taxon>
        <taxon>Bagarius</taxon>
    </lineage>
</organism>